<comment type="caution">
    <text evidence="1">The sequence shown here is derived from an EMBL/GenBank/DDBJ whole genome shotgun (WGS) entry which is preliminary data.</text>
</comment>
<keyword evidence="2" id="KW-1185">Reference proteome</keyword>
<evidence type="ECO:0000313" key="1">
    <source>
        <dbReference type="EMBL" id="GFH13659.1"/>
    </source>
</evidence>
<reference evidence="1 2" key="1">
    <citation type="submission" date="2020-02" db="EMBL/GenBank/DDBJ databases">
        <title>Draft genome sequence of Haematococcus lacustris strain NIES-144.</title>
        <authorList>
            <person name="Morimoto D."/>
            <person name="Nakagawa S."/>
            <person name="Yoshida T."/>
            <person name="Sawayama S."/>
        </authorList>
    </citation>
    <scope>NUCLEOTIDE SEQUENCE [LARGE SCALE GENOMIC DNA]</scope>
    <source>
        <strain evidence="1 2">NIES-144</strain>
    </source>
</reference>
<sequence length="94" mass="10873">MRLVMWPDIDLCRQLAKQAVSSGHSQLASEPQLNSMAAALWRECSKREEVEEQWSEQGSQWLDTSTGGQISLAETPSFLRRWQLLATMRWSRQH</sequence>
<dbReference type="Proteomes" id="UP000485058">
    <property type="component" value="Unassembled WGS sequence"/>
</dbReference>
<protein>
    <submittedName>
        <fullName evidence="1">Uncharacterized protein</fullName>
    </submittedName>
</protein>
<dbReference type="AlphaFoldDB" id="A0A699Z3P7"/>
<organism evidence="1 2">
    <name type="scientific">Haematococcus lacustris</name>
    <name type="common">Green alga</name>
    <name type="synonym">Haematococcus pluvialis</name>
    <dbReference type="NCBI Taxonomy" id="44745"/>
    <lineage>
        <taxon>Eukaryota</taxon>
        <taxon>Viridiplantae</taxon>
        <taxon>Chlorophyta</taxon>
        <taxon>core chlorophytes</taxon>
        <taxon>Chlorophyceae</taxon>
        <taxon>CS clade</taxon>
        <taxon>Chlamydomonadales</taxon>
        <taxon>Haematococcaceae</taxon>
        <taxon>Haematococcus</taxon>
    </lineage>
</organism>
<evidence type="ECO:0000313" key="2">
    <source>
        <dbReference type="Proteomes" id="UP000485058"/>
    </source>
</evidence>
<gene>
    <name evidence="1" type="ORF">HaLaN_09588</name>
</gene>
<dbReference type="EMBL" id="BLLF01000637">
    <property type="protein sequence ID" value="GFH13659.1"/>
    <property type="molecule type" value="Genomic_DNA"/>
</dbReference>
<accession>A0A699Z3P7</accession>
<proteinExistence type="predicted"/>
<name>A0A699Z3P7_HAELA</name>